<keyword evidence="5" id="KW-0804">Transcription</keyword>
<sequence length="556" mass="61507">MATPGQKEREAELHSVLRAANLLDYYPSFLEQGGDDVQQFCDASEDEFKEIVALVGMSTKPLHTRRLQKALVEWKSKRGNSPERISPGSWMDKWTSSPQVNRTPQSSNSSPVTTATTSTSAGRKRRSSSGAGKGGPEKRVVELKLPPMEVIIDWEKLDPERQQLIRDHSRIYGRDIKKRKTNTLNSHEQMINEAAAQLCLRDPTLLVRRDELFTMARRVVRDSGFTFVHGHSRSKFVSESDDEMDGAKKTQVSQANKLKREERLTEIDDLMQNNKELQEQIMQKLDEARSLNATAEDSSSVIYLLSQINELQSDLNKLQSQQISLQMEHKELKKKQRRSERYYTNKQTKDSGSQGNSVQEEDVDMVGDVTLQGDLSADDPSEEGLHPENTEEETQVTTVEQSRTVTVPEAVVTQILPPATGIPTTSSSATINLPQRQEALNPEEESSVRALYTAFMPQHLQTEVVQQVQQQGEGGHIIPAYPSALVSAAVSSDPTINALLSLGAKDKVLLPGMLPPGVSVATVPVTTGVAVATTSMTPNITVVMPGQPMTGNVPWS</sequence>
<reference evidence="10 11" key="1">
    <citation type="journal article" date="2018" name="Sci. Rep.">
        <title>Comparative analysis of the Pocillopora damicornis genome highlights role of immune system in coral evolution.</title>
        <authorList>
            <person name="Cunning R."/>
            <person name="Bay R.A."/>
            <person name="Gillette P."/>
            <person name="Baker A.C."/>
            <person name="Traylor-Knowles N."/>
        </authorList>
    </citation>
    <scope>NUCLEOTIDE SEQUENCE [LARGE SCALE GENOMIC DNA]</scope>
    <source>
        <strain evidence="10">RSMAS</strain>
        <tissue evidence="10">Whole animal</tissue>
    </source>
</reference>
<feature type="compositionally biased region" description="Polar residues" evidence="7">
    <location>
        <begin position="94"/>
        <end position="112"/>
    </location>
</feature>
<evidence type="ECO:0000256" key="4">
    <source>
        <dbReference type="ARBA" id="ARBA00023015"/>
    </source>
</evidence>
<evidence type="ECO:0000256" key="6">
    <source>
        <dbReference type="ARBA" id="ARBA00023242"/>
    </source>
</evidence>
<dbReference type="PANTHER" id="PTHR12623">
    <property type="entry name" value="NGFI-A BINDING PROTEIN"/>
    <property type="match status" value="1"/>
</dbReference>
<dbReference type="Proteomes" id="UP000275408">
    <property type="component" value="Unassembled WGS sequence"/>
</dbReference>
<feature type="region of interest" description="Disordered" evidence="7">
    <location>
        <begin position="238"/>
        <end position="260"/>
    </location>
</feature>
<accession>A0A3M6URV4</accession>
<keyword evidence="3" id="KW-0678">Repressor</keyword>
<evidence type="ECO:0000256" key="3">
    <source>
        <dbReference type="ARBA" id="ARBA00022491"/>
    </source>
</evidence>
<dbReference type="AlphaFoldDB" id="A0A3M6URV4"/>
<evidence type="ECO:0008006" key="12">
    <source>
        <dbReference type="Google" id="ProtNLM"/>
    </source>
</evidence>
<dbReference type="Pfam" id="PF04905">
    <property type="entry name" value="NCD2"/>
    <property type="match status" value="1"/>
</dbReference>
<comment type="subcellular location">
    <subcellularLocation>
        <location evidence="1">Nucleus</location>
    </subcellularLocation>
</comment>
<dbReference type="Pfam" id="PF04904">
    <property type="entry name" value="SAM_NCD1"/>
    <property type="match status" value="1"/>
</dbReference>
<feature type="compositionally biased region" description="Basic and acidic residues" evidence="7">
    <location>
        <begin position="339"/>
        <end position="349"/>
    </location>
</feature>
<dbReference type="EMBL" id="RCHS01000860">
    <property type="protein sequence ID" value="RMX56375.1"/>
    <property type="molecule type" value="Genomic_DNA"/>
</dbReference>
<gene>
    <name evidence="10" type="ORF">pdam_00004427</name>
</gene>
<dbReference type="PANTHER" id="PTHR12623:SF10">
    <property type="entry name" value="NGFI-A-BINDING PROTEIN HOMOLOG"/>
    <property type="match status" value="1"/>
</dbReference>
<evidence type="ECO:0000313" key="11">
    <source>
        <dbReference type="Proteomes" id="UP000275408"/>
    </source>
</evidence>
<proteinExistence type="inferred from homology"/>
<evidence type="ECO:0000313" key="10">
    <source>
        <dbReference type="EMBL" id="RMX56375.1"/>
    </source>
</evidence>
<evidence type="ECO:0000259" key="9">
    <source>
        <dbReference type="Pfam" id="PF04905"/>
    </source>
</evidence>
<dbReference type="InterPro" id="IPR013761">
    <property type="entry name" value="SAM/pointed_sf"/>
</dbReference>
<organism evidence="10 11">
    <name type="scientific">Pocillopora damicornis</name>
    <name type="common">Cauliflower coral</name>
    <name type="synonym">Millepora damicornis</name>
    <dbReference type="NCBI Taxonomy" id="46731"/>
    <lineage>
        <taxon>Eukaryota</taxon>
        <taxon>Metazoa</taxon>
        <taxon>Cnidaria</taxon>
        <taxon>Anthozoa</taxon>
        <taxon>Hexacorallia</taxon>
        <taxon>Scleractinia</taxon>
        <taxon>Astrocoeniina</taxon>
        <taxon>Pocilloporidae</taxon>
        <taxon>Pocillopora</taxon>
    </lineage>
</organism>
<dbReference type="GO" id="GO:0005634">
    <property type="term" value="C:nucleus"/>
    <property type="evidence" value="ECO:0007669"/>
    <property type="project" value="UniProtKB-SubCell"/>
</dbReference>
<feature type="region of interest" description="Disordered" evidence="7">
    <location>
        <begin position="329"/>
        <end position="402"/>
    </location>
</feature>
<evidence type="ECO:0000259" key="8">
    <source>
        <dbReference type="Pfam" id="PF04904"/>
    </source>
</evidence>
<dbReference type="OrthoDB" id="5970235at2759"/>
<dbReference type="InterPro" id="IPR039040">
    <property type="entry name" value="NAB_fam"/>
</dbReference>
<dbReference type="Gene3D" id="1.20.120.2010">
    <property type="entry name" value="NAB conserved domain 2"/>
    <property type="match status" value="1"/>
</dbReference>
<feature type="domain" description="NAB co-repressor" evidence="9">
    <location>
        <begin position="148"/>
        <end position="233"/>
    </location>
</feature>
<feature type="region of interest" description="Disordered" evidence="7">
    <location>
        <begin position="77"/>
        <end position="141"/>
    </location>
</feature>
<dbReference type="InterPro" id="IPR006988">
    <property type="entry name" value="Nab_N"/>
</dbReference>
<dbReference type="InterPro" id="IPR038398">
    <property type="entry name" value="NCD2_sf"/>
</dbReference>
<feature type="domain" description="Nab N-terminal" evidence="8">
    <location>
        <begin position="8"/>
        <end position="77"/>
    </location>
</feature>
<keyword evidence="4" id="KW-0805">Transcription regulation</keyword>
<evidence type="ECO:0000256" key="5">
    <source>
        <dbReference type="ARBA" id="ARBA00023163"/>
    </source>
</evidence>
<comment type="caution">
    <text evidence="10">The sequence shown here is derived from an EMBL/GenBank/DDBJ whole genome shotgun (WGS) entry which is preliminary data.</text>
</comment>
<dbReference type="GO" id="GO:0045892">
    <property type="term" value="P:negative regulation of DNA-templated transcription"/>
    <property type="evidence" value="ECO:0007669"/>
    <property type="project" value="InterPro"/>
</dbReference>
<keyword evidence="11" id="KW-1185">Reference proteome</keyword>
<comment type="similarity">
    <text evidence="2">Belongs to the NAB family.</text>
</comment>
<evidence type="ECO:0000256" key="7">
    <source>
        <dbReference type="SAM" id="MobiDB-lite"/>
    </source>
</evidence>
<dbReference type="Gene3D" id="1.10.150.50">
    <property type="entry name" value="Transcription Factor, Ets-1"/>
    <property type="match status" value="1"/>
</dbReference>
<evidence type="ECO:0000256" key="1">
    <source>
        <dbReference type="ARBA" id="ARBA00004123"/>
    </source>
</evidence>
<keyword evidence="6" id="KW-0539">Nucleus</keyword>
<protein>
    <recommendedName>
        <fullName evidence="12">NAB co-repressor domain-containing protein</fullName>
    </recommendedName>
</protein>
<name>A0A3M6URV4_POCDA</name>
<dbReference type="GO" id="GO:0003712">
    <property type="term" value="F:transcription coregulator activity"/>
    <property type="evidence" value="ECO:0007669"/>
    <property type="project" value="InterPro"/>
</dbReference>
<dbReference type="STRING" id="46731.A0A3M6URV4"/>
<dbReference type="InterPro" id="IPR006989">
    <property type="entry name" value="NAB_co-repressor_dom"/>
</dbReference>
<evidence type="ECO:0000256" key="2">
    <source>
        <dbReference type="ARBA" id="ARBA00008864"/>
    </source>
</evidence>